<dbReference type="EMBL" id="DWUX01000234">
    <property type="protein sequence ID" value="HJD41050.1"/>
    <property type="molecule type" value="Genomic_DNA"/>
</dbReference>
<sequence>MFLNIFPGKNQVWEREFGEYYPLEQKKYETEIQCSKGKQITNEEVRIGNKRTCLEYETKERETGMSLKGYGEGQSGKTGDRNSYIELLLLWGVSATCLLALEWKQKRC</sequence>
<proteinExistence type="predicted"/>
<evidence type="ECO:0000313" key="1">
    <source>
        <dbReference type="EMBL" id="HJD41050.1"/>
    </source>
</evidence>
<dbReference type="AlphaFoldDB" id="A0A9D2RC42"/>
<reference evidence="1" key="1">
    <citation type="journal article" date="2021" name="PeerJ">
        <title>Extensive microbial diversity within the chicken gut microbiome revealed by metagenomics and culture.</title>
        <authorList>
            <person name="Gilroy R."/>
            <person name="Ravi A."/>
            <person name="Getino M."/>
            <person name="Pursley I."/>
            <person name="Horton D.L."/>
            <person name="Alikhan N.F."/>
            <person name="Baker D."/>
            <person name="Gharbi K."/>
            <person name="Hall N."/>
            <person name="Watson M."/>
            <person name="Adriaenssens E.M."/>
            <person name="Foster-Nyarko E."/>
            <person name="Jarju S."/>
            <person name="Secka A."/>
            <person name="Antonio M."/>
            <person name="Oren A."/>
            <person name="Chaudhuri R.R."/>
            <person name="La Ragione R."/>
            <person name="Hildebrand F."/>
            <person name="Pallen M.J."/>
        </authorList>
    </citation>
    <scope>NUCLEOTIDE SEQUENCE</scope>
    <source>
        <strain evidence="1">ChiW19-6364</strain>
    </source>
</reference>
<dbReference type="Proteomes" id="UP000823850">
    <property type="component" value="Unassembled WGS sequence"/>
</dbReference>
<name>A0A9D2RC42_9FIRM</name>
<comment type="caution">
    <text evidence="1">The sequence shown here is derived from an EMBL/GenBank/DDBJ whole genome shotgun (WGS) entry which is preliminary data.</text>
</comment>
<evidence type="ECO:0000313" key="2">
    <source>
        <dbReference type="Proteomes" id="UP000823850"/>
    </source>
</evidence>
<gene>
    <name evidence="1" type="ORF">H9913_13620</name>
</gene>
<reference evidence="1" key="2">
    <citation type="submission" date="2021-04" db="EMBL/GenBank/DDBJ databases">
        <authorList>
            <person name="Gilroy R."/>
        </authorList>
    </citation>
    <scope>NUCLEOTIDE SEQUENCE</scope>
    <source>
        <strain evidence="1">ChiW19-6364</strain>
    </source>
</reference>
<organism evidence="1 2">
    <name type="scientific">Candidatus Blautia stercoripullorum</name>
    <dbReference type="NCBI Taxonomy" id="2838502"/>
    <lineage>
        <taxon>Bacteria</taxon>
        <taxon>Bacillati</taxon>
        <taxon>Bacillota</taxon>
        <taxon>Clostridia</taxon>
        <taxon>Lachnospirales</taxon>
        <taxon>Lachnospiraceae</taxon>
        <taxon>Blautia</taxon>
    </lineage>
</organism>
<accession>A0A9D2RC42</accession>
<protein>
    <submittedName>
        <fullName evidence="1">Uncharacterized protein</fullName>
    </submittedName>
</protein>